<dbReference type="InterPro" id="IPR016024">
    <property type="entry name" value="ARM-type_fold"/>
</dbReference>
<accession>A0A8H6IDQ1</accession>
<dbReference type="AlphaFoldDB" id="A0A8H6IDQ1"/>
<dbReference type="OrthoDB" id="274691at2759"/>
<dbReference type="PANTHER" id="PTHR47766:SF1">
    <property type="entry name" value="PROTEIN EFR3"/>
    <property type="match status" value="1"/>
</dbReference>
<dbReference type="EMBL" id="JACGCI010000008">
    <property type="protein sequence ID" value="KAF6762353.1"/>
    <property type="molecule type" value="Genomic_DNA"/>
</dbReference>
<feature type="region of interest" description="Disordered" evidence="1">
    <location>
        <begin position="793"/>
        <end position="822"/>
    </location>
</feature>
<feature type="compositionally biased region" description="Polar residues" evidence="1">
    <location>
        <begin position="558"/>
        <end position="572"/>
    </location>
</feature>
<evidence type="ECO:0000256" key="1">
    <source>
        <dbReference type="SAM" id="MobiDB-lite"/>
    </source>
</evidence>
<organism evidence="2 3">
    <name type="scientific">Ephemerocybe angulata</name>
    <dbReference type="NCBI Taxonomy" id="980116"/>
    <lineage>
        <taxon>Eukaryota</taxon>
        <taxon>Fungi</taxon>
        <taxon>Dikarya</taxon>
        <taxon>Basidiomycota</taxon>
        <taxon>Agaricomycotina</taxon>
        <taxon>Agaricomycetes</taxon>
        <taxon>Agaricomycetidae</taxon>
        <taxon>Agaricales</taxon>
        <taxon>Agaricineae</taxon>
        <taxon>Psathyrellaceae</taxon>
        <taxon>Ephemerocybe</taxon>
    </lineage>
</organism>
<protein>
    <recommendedName>
        <fullName evidence="4">Protein EFR3</fullName>
    </recommendedName>
</protein>
<gene>
    <name evidence="2" type="ORF">DFP72DRAFT_878618</name>
</gene>
<evidence type="ECO:0008006" key="4">
    <source>
        <dbReference type="Google" id="ProtNLM"/>
    </source>
</evidence>
<comment type="caution">
    <text evidence="2">The sequence shown here is derived from an EMBL/GenBank/DDBJ whole genome shotgun (WGS) entry which is preliminary data.</text>
</comment>
<dbReference type="Proteomes" id="UP000521943">
    <property type="component" value="Unassembled WGS sequence"/>
</dbReference>
<dbReference type="PANTHER" id="PTHR47766">
    <property type="entry name" value="PROTEIN EFR3"/>
    <property type="match status" value="1"/>
</dbReference>
<feature type="region of interest" description="Disordered" evidence="1">
    <location>
        <begin position="448"/>
        <end position="476"/>
    </location>
</feature>
<name>A0A8H6IDQ1_9AGAR</name>
<feature type="compositionally biased region" description="Basic and acidic residues" evidence="1">
    <location>
        <begin position="449"/>
        <end position="464"/>
    </location>
</feature>
<feature type="compositionally biased region" description="Polar residues" evidence="1">
    <location>
        <begin position="466"/>
        <end position="475"/>
    </location>
</feature>
<sequence length="851" mass="93514">MHYLFTPNHVQLLNACYPPTSSLLTAGPAYAPSSHELSRFNLLCLTKFGDEVEKRIRSESRKAKAGNIRARASLLISLEILRSLATECRSDIALLSPALVTSVNVALSSLPQDLEVVARLARVFTAWTTFTNGHLVGADQSFTDEYMAVLQQFADLASNENADNEVRNRTRLIGFAAVAGVLNSEALYNDLRQFRAQTSILTRPILVTLFQTSTTTLQEQASTVKDSPGSKYLEELRRPAIERRAASIHLHVSDAALRSLFSLLTHAGGAQLGNIMQSAFDNLDNLKGWVHEEHCCWIARQVADWAQYQYRYAVPTWLVEKLLENQDAPTVTPLHTTLAAMVTTVFSSSTPMINLSSSDLMSKLLALLLRRAALSPVDALLPSTVNCIASLGRHVYYSDQIQDLARIINRLVMLEVQSTTDNDDPAVKETRSSSTRHLLSALTQLIRTANEHENDTRKPVERSRSSRIPSSLTPTPVSPDLWQDTLSLICDPDERVRSEYARSLTYYLSKEMQRHGEFSEVDGVRRVRRLHEAFGHSHALGHRSISSEDDASHRDSPSNDNSPVARVESSSRGPKAKKASLMRRLTSSQEAPIIYASKADYSMVSSILVAIQEHLPLRGLLSAVPMLVSNKEGDPEAIVGIKTILVDVWTVIGRNWECSELSALCKFGPSEFDSARAVDLLVACSGVPEAFGVTRDRLRELLSRPWDAAGALQMQAEGSAQYDPTLRGDNLAPLLRISPALMKNDNMSIHSLARSTRGLGVTDLREALEGRAAMSNPNLGRPSSIVSTLGRASTVTGHDGDYTAPMRRSPSRPKRSPQGDVKDVLSKLGIGKQNGNLLKASFPAISKVTNQ</sequence>
<feature type="region of interest" description="Disordered" evidence="1">
    <location>
        <begin position="538"/>
        <end position="584"/>
    </location>
</feature>
<dbReference type="SUPFAM" id="SSF48371">
    <property type="entry name" value="ARM repeat"/>
    <property type="match status" value="1"/>
</dbReference>
<evidence type="ECO:0000313" key="2">
    <source>
        <dbReference type="EMBL" id="KAF6762353.1"/>
    </source>
</evidence>
<evidence type="ECO:0000313" key="3">
    <source>
        <dbReference type="Proteomes" id="UP000521943"/>
    </source>
</evidence>
<keyword evidence="3" id="KW-1185">Reference proteome</keyword>
<dbReference type="InterPro" id="IPR039786">
    <property type="entry name" value="EFR3"/>
</dbReference>
<proteinExistence type="predicted"/>
<dbReference type="GO" id="GO:0072659">
    <property type="term" value="P:protein localization to plasma membrane"/>
    <property type="evidence" value="ECO:0007669"/>
    <property type="project" value="InterPro"/>
</dbReference>
<reference evidence="2 3" key="1">
    <citation type="submission" date="2020-07" db="EMBL/GenBank/DDBJ databases">
        <title>Comparative genomics of pyrophilous fungi reveals a link between fire events and developmental genes.</title>
        <authorList>
            <consortium name="DOE Joint Genome Institute"/>
            <person name="Steindorff A.S."/>
            <person name="Carver A."/>
            <person name="Calhoun S."/>
            <person name="Stillman K."/>
            <person name="Liu H."/>
            <person name="Lipzen A."/>
            <person name="Pangilinan J."/>
            <person name="Labutti K."/>
            <person name="Bruns T.D."/>
            <person name="Grigoriev I.V."/>
        </authorList>
    </citation>
    <scope>NUCLEOTIDE SEQUENCE [LARGE SCALE GENOMIC DNA]</scope>
    <source>
        <strain evidence="2 3">CBS 144469</strain>
    </source>
</reference>